<name>A0A9D9HR15_9SPIR</name>
<evidence type="ECO:0000313" key="2">
    <source>
        <dbReference type="Proteomes" id="UP000823638"/>
    </source>
</evidence>
<reference evidence="1" key="2">
    <citation type="journal article" date="2021" name="PeerJ">
        <title>Extensive microbial diversity within the chicken gut microbiome revealed by metagenomics and culture.</title>
        <authorList>
            <person name="Gilroy R."/>
            <person name="Ravi A."/>
            <person name="Getino M."/>
            <person name="Pursley I."/>
            <person name="Horton D.L."/>
            <person name="Alikhan N.F."/>
            <person name="Baker D."/>
            <person name="Gharbi K."/>
            <person name="Hall N."/>
            <person name="Watson M."/>
            <person name="Adriaenssens E.M."/>
            <person name="Foster-Nyarko E."/>
            <person name="Jarju S."/>
            <person name="Secka A."/>
            <person name="Antonio M."/>
            <person name="Oren A."/>
            <person name="Chaudhuri R.R."/>
            <person name="La Ragione R."/>
            <person name="Hildebrand F."/>
            <person name="Pallen M.J."/>
        </authorList>
    </citation>
    <scope>NUCLEOTIDE SEQUENCE</scope>
    <source>
        <strain evidence="1">10532</strain>
    </source>
</reference>
<proteinExistence type="predicted"/>
<dbReference type="Proteomes" id="UP000823638">
    <property type="component" value="Unassembled WGS sequence"/>
</dbReference>
<comment type="caution">
    <text evidence="1">The sequence shown here is derived from an EMBL/GenBank/DDBJ whole genome shotgun (WGS) entry which is preliminary data.</text>
</comment>
<evidence type="ECO:0000313" key="1">
    <source>
        <dbReference type="EMBL" id="MBO8458380.1"/>
    </source>
</evidence>
<gene>
    <name evidence="1" type="ORF">IAA81_09185</name>
</gene>
<dbReference type="EMBL" id="JADIMM010000108">
    <property type="protein sequence ID" value="MBO8458380.1"/>
    <property type="molecule type" value="Genomic_DNA"/>
</dbReference>
<accession>A0A9D9HR15</accession>
<organism evidence="1 2">
    <name type="scientific">Candidatus Gallitreponema excrementavium</name>
    <dbReference type="NCBI Taxonomy" id="2840840"/>
    <lineage>
        <taxon>Bacteria</taxon>
        <taxon>Pseudomonadati</taxon>
        <taxon>Spirochaetota</taxon>
        <taxon>Spirochaetia</taxon>
        <taxon>Spirochaetales</taxon>
        <taxon>Candidatus Gallitreponema</taxon>
    </lineage>
</organism>
<reference evidence="1" key="1">
    <citation type="submission" date="2020-10" db="EMBL/GenBank/DDBJ databases">
        <authorList>
            <person name="Gilroy R."/>
        </authorList>
    </citation>
    <scope>NUCLEOTIDE SEQUENCE</scope>
    <source>
        <strain evidence="1">10532</strain>
    </source>
</reference>
<dbReference type="AlphaFoldDB" id="A0A9D9HR15"/>
<protein>
    <submittedName>
        <fullName evidence="1">Uncharacterized protein</fullName>
    </submittedName>
</protein>
<sequence>MIKICRCQAAVGGAFDLCLTGKGDAAGAGAVRLFFGFEQGLQNSLANPGFVFDGCLGLGFCMPEIFFLKRPLGLFRHNAGARGRVSPDYGGC</sequence>